<protein>
    <recommendedName>
        <fullName evidence="9">B3 domain-containing protein</fullName>
    </recommendedName>
</protein>
<dbReference type="GO" id="GO:0005634">
    <property type="term" value="C:nucleus"/>
    <property type="evidence" value="ECO:0007669"/>
    <property type="project" value="UniProtKB-SubCell"/>
</dbReference>
<evidence type="ECO:0000256" key="5">
    <source>
        <dbReference type="ARBA" id="ARBA00023242"/>
    </source>
</evidence>
<comment type="caution">
    <text evidence="7">The sequence shown here is derived from an EMBL/GenBank/DDBJ whole genome shotgun (WGS) entry which is preliminary data.</text>
</comment>
<keyword evidence="5" id="KW-0539">Nucleus</keyword>
<dbReference type="AlphaFoldDB" id="A0AAV3R6Z1"/>
<comment type="subcellular location">
    <subcellularLocation>
        <location evidence="1">Nucleus</location>
    </subcellularLocation>
</comment>
<organism evidence="7 8">
    <name type="scientific">Lithospermum erythrorhizon</name>
    <name type="common">Purple gromwell</name>
    <name type="synonym">Lithospermum officinale var. erythrorhizon</name>
    <dbReference type="NCBI Taxonomy" id="34254"/>
    <lineage>
        <taxon>Eukaryota</taxon>
        <taxon>Viridiplantae</taxon>
        <taxon>Streptophyta</taxon>
        <taxon>Embryophyta</taxon>
        <taxon>Tracheophyta</taxon>
        <taxon>Spermatophyta</taxon>
        <taxon>Magnoliopsida</taxon>
        <taxon>eudicotyledons</taxon>
        <taxon>Gunneridae</taxon>
        <taxon>Pentapetalae</taxon>
        <taxon>asterids</taxon>
        <taxon>lamiids</taxon>
        <taxon>Boraginales</taxon>
        <taxon>Boraginaceae</taxon>
        <taxon>Boraginoideae</taxon>
        <taxon>Lithospermeae</taxon>
        <taxon>Lithospermum</taxon>
    </lineage>
</organism>
<evidence type="ECO:0000256" key="2">
    <source>
        <dbReference type="ARBA" id="ARBA00023015"/>
    </source>
</evidence>
<feature type="region of interest" description="Disordered" evidence="6">
    <location>
        <begin position="120"/>
        <end position="154"/>
    </location>
</feature>
<keyword evidence="4" id="KW-0804">Transcription</keyword>
<keyword evidence="8" id="KW-1185">Reference proteome</keyword>
<evidence type="ECO:0000313" key="8">
    <source>
        <dbReference type="Proteomes" id="UP001454036"/>
    </source>
</evidence>
<reference evidence="7 8" key="1">
    <citation type="submission" date="2024-01" db="EMBL/GenBank/DDBJ databases">
        <title>The complete chloroplast genome sequence of Lithospermum erythrorhizon: insights into the phylogenetic relationship among Boraginaceae species and the maternal lineages of purple gromwells.</title>
        <authorList>
            <person name="Okada T."/>
            <person name="Watanabe K."/>
        </authorList>
    </citation>
    <scope>NUCLEOTIDE SEQUENCE [LARGE SCALE GENOMIC DNA]</scope>
</reference>
<accession>A0AAV3R6Z1</accession>
<dbReference type="InterPro" id="IPR005508">
    <property type="entry name" value="At2g31720-like"/>
</dbReference>
<sequence length="310" mass="35281">MGRKWTDEELPLLILATVAIKEEEKEAKKLSCSFISEGLVSFWPKKKRSVLANKKGEKTPSDHAEKEVLKLSIIWEEPSFKNPCDHADKEAFKNKIFEEKGLEKTENLEKKVPRILENDLVPENKKMKNSNNNDGNVKKRKRTSGVLEGSNPPPTIPEEFKKIISKVAPGKNISEVKLVVQKKLEDTDCDGGQNRFSIPKDKLREHFLEDVENGERYQMVHIIDPSLNHYDIKLSMWKPFYALNGDSWKMIKKTNNLEPGMIMQLWGFRVNNELWFALVNLTTPIENVGMEEAEKGNDNGGSSVTGGSSE</sequence>
<evidence type="ECO:0000313" key="7">
    <source>
        <dbReference type="EMBL" id="GAA0172060.1"/>
    </source>
</evidence>
<name>A0AAV3R6Z1_LITER</name>
<keyword evidence="3" id="KW-0238">DNA-binding</keyword>
<keyword evidence="2" id="KW-0805">Transcription regulation</keyword>
<dbReference type="InterPro" id="IPR015300">
    <property type="entry name" value="DNA-bd_pseudobarrel_sf"/>
</dbReference>
<dbReference type="PANTHER" id="PTHR31541">
    <property type="entry name" value="B3 DOMAIN PLANT PROTEIN-RELATED"/>
    <property type="match status" value="1"/>
</dbReference>
<evidence type="ECO:0000256" key="6">
    <source>
        <dbReference type="SAM" id="MobiDB-lite"/>
    </source>
</evidence>
<dbReference type="EMBL" id="BAABME010025392">
    <property type="protein sequence ID" value="GAA0172060.1"/>
    <property type="molecule type" value="Genomic_DNA"/>
</dbReference>
<dbReference type="Gene3D" id="2.40.330.10">
    <property type="entry name" value="DNA-binding pseudobarrel domain"/>
    <property type="match status" value="1"/>
</dbReference>
<dbReference type="PANTHER" id="PTHR31541:SF25">
    <property type="entry name" value="GAMMA-GLIADIN B"/>
    <property type="match status" value="1"/>
</dbReference>
<gene>
    <name evidence="7" type="ORF">LIER_41271</name>
</gene>
<evidence type="ECO:0000256" key="4">
    <source>
        <dbReference type="ARBA" id="ARBA00023163"/>
    </source>
</evidence>
<evidence type="ECO:0008006" key="9">
    <source>
        <dbReference type="Google" id="ProtNLM"/>
    </source>
</evidence>
<dbReference type="Proteomes" id="UP001454036">
    <property type="component" value="Unassembled WGS sequence"/>
</dbReference>
<evidence type="ECO:0000256" key="3">
    <source>
        <dbReference type="ARBA" id="ARBA00023125"/>
    </source>
</evidence>
<dbReference type="SUPFAM" id="SSF101936">
    <property type="entry name" value="DNA-binding pseudobarrel domain"/>
    <property type="match status" value="1"/>
</dbReference>
<evidence type="ECO:0000256" key="1">
    <source>
        <dbReference type="ARBA" id="ARBA00004123"/>
    </source>
</evidence>
<proteinExistence type="predicted"/>
<dbReference type="GO" id="GO:0003677">
    <property type="term" value="F:DNA binding"/>
    <property type="evidence" value="ECO:0007669"/>
    <property type="project" value="UniProtKB-KW"/>
</dbReference>